<organism evidence="4 5">
    <name type="scientific">Rhizorhabdus wittichii</name>
    <dbReference type="NCBI Taxonomy" id="160791"/>
    <lineage>
        <taxon>Bacteria</taxon>
        <taxon>Pseudomonadati</taxon>
        <taxon>Pseudomonadota</taxon>
        <taxon>Alphaproteobacteria</taxon>
        <taxon>Sphingomonadales</taxon>
        <taxon>Sphingomonadaceae</taxon>
        <taxon>Rhizorhabdus</taxon>
    </lineage>
</organism>
<feature type="domain" description="HTH tetR-type" evidence="3">
    <location>
        <begin position="32"/>
        <end position="92"/>
    </location>
</feature>
<protein>
    <submittedName>
        <fullName evidence="4">TetR/AcrR family transcriptional regulator</fullName>
    </submittedName>
</protein>
<name>A0A975D7P1_9SPHN</name>
<evidence type="ECO:0000256" key="2">
    <source>
        <dbReference type="PROSITE-ProRule" id="PRU00335"/>
    </source>
</evidence>
<dbReference type="PRINTS" id="PR00455">
    <property type="entry name" value="HTHTETR"/>
</dbReference>
<reference evidence="4" key="1">
    <citation type="submission" date="2020-07" db="EMBL/GenBank/DDBJ databases">
        <authorList>
            <person name="Camacho E."/>
        </authorList>
    </citation>
    <scope>NUCLEOTIDE SEQUENCE</scope>
    <source>
        <strain evidence="4">MPO218</strain>
    </source>
</reference>
<gene>
    <name evidence="4" type="ORF">HRJ34_10080</name>
</gene>
<sequence length="220" mass="23145">MEALVLAKAVERAGGRDEEVAKPKAPQRSRGVKRVEALLAAAEQVFAEVGYGAASMNAIAQRAGAPIGSLYQFFPNKAVLGGALVERYATDLIETWQAACAPVRPGDWAGFANVLLDATLDCIIRHAAFGTLDEAQVQFQLHPGSHQEFEVALAALLAAKAGDAPEADVKVVAIVALQILKSAYALERGGGGSEIKREMALIMRSYFEAKLGSGGGMPPK</sequence>
<dbReference type="PANTHER" id="PTHR30055">
    <property type="entry name" value="HTH-TYPE TRANSCRIPTIONAL REGULATOR RUTR"/>
    <property type="match status" value="1"/>
</dbReference>
<keyword evidence="1 2" id="KW-0238">DNA-binding</keyword>
<dbReference type="InterPro" id="IPR050109">
    <property type="entry name" value="HTH-type_TetR-like_transc_reg"/>
</dbReference>
<evidence type="ECO:0000313" key="4">
    <source>
        <dbReference type="EMBL" id="QTH23816.1"/>
    </source>
</evidence>
<feature type="DNA-binding region" description="H-T-H motif" evidence="2">
    <location>
        <begin position="55"/>
        <end position="74"/>
    </location>
</feature>
<reference evidence="4" key="2">
    <citation type="submission" date="2021-04" db="EMBL/GenBank/DDBJ databases">
        <title>Isolation and genomic analysis of the ibuprofen-degrading bacterium Sphingomonas strain MPO218.</title>
        <authorList>
            <person name="Aulestia M."/>
            <person name="Flores A."/>
            <person name="Mangas E.L."/>
            <person name="Perez-Pulido A.J."/>
            <person name="Santero E."/>
            <person name="Camacho E.M."/>
        </authorList>
    </citation>
    <scope>NUCLEOTIDE SEQUENCE</scope>
    <source>
        <strain evidence="4">MPO218</strain>
    </source>
</reference>
<dbReference type="Gene3D" id="1.10.357.10">
    <property type="entry name" value="Tetracycline Repressor, domain 2"/>
    <property type="match status" value="1"/>
</dbReference>
<dbReference type="Pfam" id="PF00440">
    <property type="entry name" value="TetR_N"/>
    <property type="match status" value="1"/>
</dbReference>
<dbReference type="EMBL" id="CP059319">
    <property type="protein sequence ID" value="QTH23816.1"/>
    <property type="molecule type" value="Genomic_DNA"/>
</dbReference>
<dbReference type="InterPro" id="IPR001647">
    <property type="entry name" value="HTH_TetR"/>
</dbReference>
<dbReference type="PROSITE" id="PS50977">
    <property type="entry name" value="HTH_TETR_2"/>
    <property type="match status" value="1"/>
</dbReference>
<dbReference type="SUPFAM" id="SSF46689">
    <property type="entry name" value="Homeodomain-like"/>
    <property type="match status" value="1"/>
</dbReference>
<accession>A0A975D7P1</accession>
<proteinExistence type="predicted"/>
<evidence type="ECO:0000313" key="5">
    <source>
        <dbReference type="Proteomes" id="UP000664914"/>
    </source>
</evidence>
<evidence type="ECO:0000259" key="3">
    <source>
        <dbReference type="PROSITE" id="PS50977"/>
    </source>
</evidence>
<dbReference type="GO" id="GO:0000976">
    <property type="term" value="F:transcription cis-regulatory region binding"/>
    <property type="evidence" value="ECO:0007669"/>
    <property type="project" value="TreeGrafter"/>
</dbReference>
<dbReference type="PANTHER" id="PTHR30055:SF226">
    <property type="entry name" value="HTH-TYPE TRANSCRIPTIONAL REGULATOR PKSA"/>
    <property type="match status" value="1"/>
</dbReference>
<dbReference type="InterPro" id="IPR009057">
    <property type="entry name" value="Homeodomain-like_sf"/>
</dbReference>
<dbReference type="Proteomes" id="UP000664914">
    <property type="component" value="Chromosome"/>
</dbReference>
<evidence type="ECO:0000256" key="1">
    <source>
        <dbReference type="ARBA" id="ARBA00023125"/>
    </source>
</evidence>
<dbReference type="AlphaFoldDB" id="A0A975D7P1"/>
<dbReference type="GO" id="GO:0003700">
    <property type="term" value="F:DNA-binding transcription factor activity"/>
    <property type="evidence" value="ECO:0007669"/>
    <property type="project" value="TreeGrafter"/>
</dbReference>